<dbReference type="RefSeq" id="WP_013968262.1">
    <property type="nucleotide sequence ID" value="NC_015732.1"/>
</dbReference>
<dbReference type="EMBL" id="CP002868">
    <property type="protein sequence ID" value="AEJ18951.1"/>
    <property type="molecule type" value="Genomic_DNA"/>
</dbReference>
<dbReference type="PANTHER" id="PTHR35849">
    <property type="entry name" value="BLR2341 PROTEIN"/>
    <property type="match status" value="1"/>
</dbReference>
<dbReference type="InterPro" id="IPR058548">
    <property type="entry name" value="MlaB-like_STAS"/>
</dbReference>
<dbReference type="HOGENOM" id="CLU_2072095_0_0_12"/>
<protein>
    <submittedName>
        <fullName evidence="2">Sulfate transporter/antisigma-factor antagonist STAS</fullName>
    </submittedName>
</protein>
<dbReference type="AlphaFoldDB" id="F8F087"/>
<dbReference type="Gene3D" id="3.30.750.24">
    <property type="entry name" value="STAS domain"/>
    <property type="match status" value="1"/>
</dbReference>
<gene>
    <name evidence="2" type="ordered locus">Spica_0797</name>
</gene>
<proteinExistence type="predicted"/>
<organism evidence="2 3">
    <name type="scientific">Gracilinema caldarium (strain ATCC 51460 / DSM 7334 / H1)</name>
    <name type="common">Treponema caldarium</name>
    <dbReference type="NCBI Taxonomy" id="744872"/>
    <lineage>
        <taxon>Bacteria</taxon>
        <taxon>Pseudomonadati</taxon>
        <taxon>Spirochaetota</taxon>
        <taxon>Spirochaetia</taxon>
        <taxon>Spirochaetales</taxon>
        <taxon>Breznakiellaceae</taxon>
        <taxon>Gracilinema</taxon>
    </lineage>
</organism>
<sequence length="118" mass="13449">MTKQQQTSINDLTINLEWKGSLSIEHARGLHQDLLEAFTKHQTIYLDLSNVTDMDSSIIQLICAAIKEAPTQKKAFHLTGTLQTLLQTKLKRYGFIMKETSIAEELEKQWSMQNQGSL</sequence>
<dbReference type="Pfam" id="PF13466">
    <property type="entry name" value="STAS_2"/>
    <property type="match status" value="1"/>
</dbReference>
<evidence type="ECO:0000259" key="1">
    <source>
        <dbReference type="PROSITE" id="PS50801"/>
    </source>
</evidence>
<dbReference type="CDD" id="cd07043">
    <property type="entry name" value="STAS_anti-anti-sigma_factors"/>
    <property type="match status" value="1"/>
</dbReference>
<accession>F8F087</accession>
<dbReference type="PANTHER" id="PTHR35849:SF2">
    <property type="entry name" value="BLR2341 PROTEIN"/>
    <property type="match status" value="1"/>
</dbReference>
<name>F8F087_GRAC1</name>
<dbReference type="InterPro" id="IPR052746">
    <property type="entry name" value="MlaB_ABC_Transporter"/>
</dbReference>
<dbReference type="KEGG" id="scd:Spica_0797"/>
<dbReference type="SUPFAM" id="SSF52091">
    <property type="entry name" value="SpoIIaa-like"/>
    <property type="match status" value="1"/>
</dbReference>
<dbReference type="InterPro" id="IPR036513">
    <property type="entry name" value="STAS_dom_sf"/>
</dbReference>
<feature type="domain" description="STAS" evidence="1">
    <location>
        <begin position="16"/>
        <end position="95"/>
    </location>
</feature>
<dbReference type="Proteomes" id="UP000000503">
    <property type="component" value="Chromosome"/>
</dbReference>
<keyword evidence="3" id="KW-1185">Reference proteome</keyword>
<dbReference type="PROSITE" id="PS50801">
    <property type="entry name" value="STAS"/>
    <property type="match status" value="1"/>
</dbReference>
<dbReference type="eggNOG" id="ENOG5030V33">
    <property type="taxonomic scope" value="Bacteria"/>
</dbReference>
<evidence type="ECO:0000313" key="2">
    <source>
        <dbReference type="EMBL" id="AEJ18951.1"/>
    </source>
</evidence>
<reference evidence="3" key="1">
    <citation type="journal article" date="2013" name="Stand. Genomic Sci.">
        <title>Genome sequence of the thermophilic fresh-water bacterium Spirochaeta caldaria type strain (H1(T)), reclassification of Spirochaeta caldaria, Spirochaeta stenostrepta, and Spirochaeta zuelzerae in the genus Treponema as Treponema caldaria comb. nov., Treponema stenostrepta comb. nov., and Treponema zuelzerae comb. nov., and emendation of the genus Treponema.</title>
        <authorList>
            <person name="Abt B."/>
            <person name="Goker M."/>
            <person name="Scheuner C."/>
            <person name="Han C."/>
            <person name="Lu M."/>
            <person name="Misra M."/>
            <person name="Lapidus A."/>
            <person name="Nolan M."/>
            <person name="Lucas S."/>
            <person name="Hammon N."/>
            <person name="Deshpande S."/>
            <person name="Cheng J.F."/>
            <person name="Tapia R."/>
            <person name="Goodwin L.A."/>
            <person name="Pitluck S."/>
            <person name="Liolios K."/>
            <person name="Pagani I."/>
            <person name="Ivanova N."/>
            <person name="Mavromatis K."/>
            <person name="Mikhailova N."/>
            <person name="Huntemann M."/>
            <person name="Pati A."/>
            <person name="Chen A."/>
            <person name="Palaniappan K."/>
            <person name="Land M."/>
            <person name="Hauser L."/>
            <person name="Jeffries C.D."/>
            <person name="Rohde M."/>
            <person name="Spring S."/>
            <person name="Gronow S."/>
            <person name="Detter J.C."/>
            <person name="Bristow J."/>
            <person name="Eisen J.A."/>
            <person name="Markowitz V."/>
            <person name="Hugenholtz P."/>
            <person name="Kyrpides N.C."/>
            <person name="Woyke T."/>
            <person name="Klenk H.P."/>
        </authorList>
    </citation>
    <scope>NUCLEOTIDE SEQUENCE</scope>
    <source>
        <strain evidence="3">ATCC 51460 / DSM 7334 / H1</strain>
    </source>
</reference>
<dbReference type="STRING" id="744872.Spica_0797"/>
<dbReference type="InterPro" id="IPR002645">
    <property type="entry name" value="STAS_dom"/>
</dbReference>
<evidence type="ECO:0000313" key="3">
    <source>
        <dbReference type="Proteomes" id="UP000000503"/>
    </source>
</evidence>